<dbReference type="EMBL" id="FMZC01000004">
    <property type="protein sequence ID" value="SDD01546.1"/>
    <property type="molecule type" value="Genomic_DNA"/>
</dbReference>
<evidence type="ECO:0008006" key="3">
    <source>
        <dbReference type="Google" id="ProtNLM"/>
    </source>
</evidence>
<dbReference type="AlphaFoldDB" id="A0A1G6RCB1"/>
<dbReference type="InterPro" id="IPR010862">
    <property type="entry name" value="DUF1493"/>
</dbReference>
<dbReference type="OrthoDB" id="9018682at2"/>
<evidence type="ECO:0000313" key="2">
    <source>
        <dbReference type="Proteomes" id="UP000198781"/>
    </source>
</evidence>
<dbReference type="RefSeq" id="WP_092742245.1">
    <property type="nucleotide sequence ID" value="NZ_FMZC01000004.1"/>
</dbReference>
<protein>
    <recommendedName>
        <fullName evidence="3">DUF1493 domain-containing protein</fullName>
    </recommendedName>
</protein>
<gene>
    <name evidence="1" type="ORF">SAMN05192589_10491</name>
</gene>
<dbReference type="Pfam" id="PF07377">
    <property type="entry name" value="DUF1493"/>
    <property type="match status" value="1"/>
</dbReference>
<reference evidence="1 2" key="1">
    <citation type="submission" date="2016-10" db="EMBL/GenBank/DDBJ databases">
        <authorList>
            <person name="de Groot N.N."/>
        </authorList>
    </citation>
    <scope>NUCLEOTIDE SEQUENCE [LARGE SCALE GENOMIC DNA]</scope>
    <source>
        <strain evidence="1 2">DSM 16619</strain>
    </source>
</reference>
<dbReference type="Proteomes" id="UP000198781">
    <property type="component" value="Unassembled WGS sequence"/>
</dbReference>
<accession>A0A1G6RCB1</accession>
<organism evidence="1 2">
    <name type="scientific">Paracidovorax valerianellae</name>
    <dbReference type="NCBI Taxonomy" id="187868"/>
    <lineage>
        <taxon>Bacteria</taxon>
        <taxon>Pseudomonadati</taxon>
        <taxon>Pseudomonadota</taxon>
        <taxon>Betaproteobacteria</taxon>
        <taxon>Burkholderiales</taxon>
        <taxon>Comamonadaceae</taxon>
        <taxon>Paracidovorax</taxon>
    </lineage>
</organism>
<sequence>MVIATSELWKDLVQLASTVDTVGLRQLGKKIDYTPDTDLVKDMGLTGDDAFQFMETFASKFNVDKGDYRSSDYFGSEGLWLLSIFKKPAPTLPITLGMLFIAAREGNWDAQRLQKAHETRKYF</sequence>
<proteinExistence type="predicted"/>
<name>A0A1G6RCB1_9BURK</name>
<dbReference type="STRING" id="187868.SAMN05192589_10491"/>
<evidence type="ECO:0000313" key="1">
    <source>
        <dbReference type="EMBL" id="SDD01546.1"/>
    </source>
</evidence>
<keyword evidence="2" id="KW-1185">Reference proteome</keyword>